<dbReference type="STRING" id="1777140.AWB79_03441"/>
<dbReference type="GO" id="GO:0031460">
    <property type="term" value="P:glycine betaine transport"/>
    <property type="evidence" value="ECO:0007669"/>
    <property type="project" value="TreeGrafter"/>
</dbReference>
<feature type="transmembrane region" description="Helical" evidence="9">
    <location>
        <begin position="87"/>
        <end position="106"/>
    </location>
</feature>
<dbReference type="GO" id="GO:0005886">
    <property type="term" value="C:plasma membrane"/>
    <property type="evidence" value="ECO:0007669"/>
    <property type="project" value="UniProtKB-SubCell"/>
</dbReference>
<dbReference type="AlphaFoldDB" id="A0A158BC01"/>
<dbReference type="GO" id="GO:1990961">
    <property type="term" value="P:xenobiotic detoxification by transmembrane export across the plasma membrane"/>
    <property type="evidence" value="ECO:0007669"/>
    <property type="project" value="UniProtKB-ARBA"/>
</dbReference>
<gene>
    <name evidence="10" type="ORF">AWB79_03441</name>
</gene>
<evidence type="ECO:0000313" key="10">
    <source>
        <dbReference type="EMBL" id="SAK67579.1"/>
    </source>
</evidence>
<accession>A0A158BC01</accession>
<dbReference type="FunFam" id="1.10.3730.20:FF:000001">
    <property type="entry name" value="Quaternary ammonium compound resistance transporter SugE"/>
    <property type="match status" value="1"/>
</dbReference>
<keyword evidence="5 9" id="KW-1133">Transmembrane helix</keyword>
<keyword evidence="2" id="KW-0813">Transport</keyword>
<proteinExistence type="inferred from homology"/>
<evidence type="ECO:0000256" key="7">
    <source>
        <dbReference type="ARBA" id="ARBA00038032"/>
    </source>
</evidence>
<evidence type="ECO:0000256" key="5">
    <source>
        <dbReference type="ARBA" id="ARBA00022989"/>
    </source>
</evidence>
<evidence type="ECO:0000256" key="1">
    <source>
        <dbReference type="ARBA" id="ARBA00004651"/>
    </source>
</evidence>
<keyword evidence="11" id="KW-1185">Reference proteome</keyword>
<feature type="transmembrane region" description="Helical" evidence="9">
    <location>
        <begin position="29"/>
        <end position="49"/>
    </location>
</feature>
<sequence>MRSSAYLLLAIAIVAEVVATSALRASDGFTRALPAAIVVVGYGLSFYLLSLTLRALPVGVVYAVWSGAGIVLITLVAALLFKQVPDLPAMFGMGLIVAGVVVLNAFSKMSAH</sequence>
<dbReference type="InterPro" id="IPR000390">
    <property type="entry name" value="Small_drug/metabolite_transptr"/>
</dbReference>
<evidence type="ECO:0000256" key="2">
    <source>
        <dbReference type="ARBA" id="ARBA00022448"/>
    </source>
</evidence>
<dbReference type="Pfam" id="PF00893">
    <property type="entry name" value="Multi_Drug_Res"/>
    <property type="match status" value="1"/>
</dbReference>
<organism evidence="10 11">
    <name type="scientific">Caballeronia hypogeia</name>
    <dbReference type="NCBI Taxonomy" id="1777140"/>
    <lineage>
        <taxon>Bacteria</taxon>
        <taxon>Pseudomonadati</taxon>
        <taxon>Pseudomonadota</taxon>
        <taxon>Betaproteobacteria</taxon>
        <taxon>Burkholderiales</taxon>
        <taxon>Burkholderiaceae</taxon>
        <taxon>Caballeronia</taxon>
    </lineage>
</organism>
<name>A0A158BC01_9BURK</name>
<dbReference type="EMBL" id="FCOA02000010">
    <property type="protein sequence ID" value="SAK67579.1"/>
    <property type="molecule type" value="Genomic_DNA"/>
</dbReference>
<evidence type="ECO:0000256" key="3">
    <source>
        <dbReference type="ARBA" id="ARBA00022475"/>
    </source>
</evidence>
<dbReference type="RefSeq" id="WP_061168610.1">
    <property type="nucleotide sequence ID" value="NZ_FCOA02000010.1"/>
</dbReference>
<dbReference type="GO" id="GO:0015297">
    <property type="term" value="F:antiporter activity"/>
    <property type="evidence" value="ECO:0007669"/>
    <property type="project" value="TreeGrafter"/>
</dbReference>
<dbReference type="Proteomes" id="UP000054851">
    <property type="component" value="Unassembled WGS sequence"/>
</dbReference>
<dbReference type="InterPro" id="IPR037185">
    <property type="entry name" value="EmrE-like"/>
</dbReference>
<dbReference type="PANTHER" id="PTHR30561:SF1">
    <property type="entry name" value="MULTIDRUG TRANSPORTER EMRE"/>
    <property type="match status" value="1"/>
</dbReference>
<reference evidence="10" key="1">
    <citation type="submission" date="2016-01" db="EMBL/GenBank/DDBJ databases">
        <authorList>
            <person name="Peeters C."/>
        </authorList>
    </citation>
    <scope>NUCLEOTIDE SEQUENCE</scope>
    <source>
        <strain evidence="10">LMG 29322</strain>
    </source>
</reference>
<evidence type="ECO:0000256" key="9">
    <source>
        <dbReference type="SAM" id="Phobius"/>
    </source>
</evidence>
<dbReference type="PANTHER" id="PTHR30561">
    <property type="entry name" value="SMR FAMILY PROTON-DEPENDENT DRUG EFFLUX TRANSPORTER SUGE"/>
    <property type="match status" value="1"/>
</dbReference>
<dbReference type="GO" id="GO:0015199">
    <property type="term" value="F:amino-acid betaine transmembrane transporter activity"/>
    <property type="evidence" value="ECO:0007669"/>
    <property type="project" value="TreeGrafter"/>
</dbReference>
<dbReference type="InterPro" id="IPR045324">
    <property type="entry name" value="Small_multidrug_res"/>
</dbReference>
<keyword evidence="4 8" id="KW-0812">Transmembrane</keyword>
<comment type="caution">
    <text evidence="10">The sequence shown here is derived from an EMBL/GenBank/DDBJ whole genome shotgun (WGS) entry which is preliminary data.</text>
</comment>
<evidence type="ECO:0000256" key="8">
    <source>
        <dbReference type="RuleBase" id="RU003942"/>
    </source>
</evidence>
<dbReference type="SUPFAM" id="SSF103481">
    <property type="entry name" value="Multidrug resistance efflux transporter EmrE"/>
    <property type="match status" value="1"/>
</dbReference>
<feature type="transmembrane region" description="Helical" evidence="9">
    <location>
        <begin position="61"/>
        <end position="81"/>
    </location>
</feature>
<comment type="similarity">
    <text evidence="7 8">Belongs to the drug/metabolite transporter (DMT) superfamily. Small multidrug resistance (SMR) (TC 2.A.7.1) family.</text>
</comment>
<dbReference type="GO" id="GO:0015220">
    <property type="term" value="F:choline transmembrane transporter activity"/>
    <property type="evidence" value="ECO:0007669"/>
    <property type="project" value="TreeGrafter"/>
</dbReference>
<keyword evidence="3" id="KW-1003">Cell membrane</keyword>
<protein>
    <submittedName>
        <fullName evidence="10">Small multidrug resistance protein</fullName>
    </submittedName>
</protein>
<comment type="subcellular location">
    <subcellularLocation>
        <location evidence="1 8">Cell membrane</location>
        <topology evidence="1 8">Multi-pass membrane protein</topology>
    </subcellularLocation>
</comment>
<keyword evidence="6 9" id="KW-0472">Membrane</keyword>
<evidence type="ECO:0000256" key="4">
    <source>
        <dbReference type="ARBA" id="ARBA00022692"/>
    </source>
</evidence>
<evidence type="ECO:0000256" key="6">
    <source>
        <dbReference type="ARBA" id="ARBA00023136"/>
    </source>
</evidence>
<dbReference type="OrthoDB" id="9808638at2"/>
<evidence type="ECO:0000313" key="11">
    <source>
        <dbReference type="Proteomes" id="UP000054851"/>
    </source>
</evidence>
<dbReference type="Gene3D" id="1.10.3730.20">
    <property type="match status" value="1"/>
</dbReference>